<keyword evidence="2" id="KW-0670">Pyruvate</keyword>
<dbReference type="Gene3D" id="1.20.120.450">
    <property type="entry name" value="dinb family like domain"/>
    <property type="match status" value="1"/>
</dbReference>
<feature type="domain" description="Mycothiol-dependent maleylpyruvate isomerase metal-binding" evidence="1">
    <location>
        <begin position="16"/>
        <end position="149"/>
    </location>
</feature>
<dbReference type="NCBIfam" id="TIGR03083">
    <property type="entry name" value="maleylpyruvate isomerase family mycothiol-dependent enzyme"/>
    <property type="match status" value="1"/>
</dbReference>
<protein>
    <submittedName>
        <fullName evidence="2">Maleylpyruvate isomerase family mycothiol-dependent enzyme</fullName>
    </submittedName>
</protein>
<dbReference type="InterPro" id="IPR034660">
    <property type="entry name" value="DinB/YfiT-like"/>
</dbReference>
<organism evidence="2 3">
    <name type="scientific">Kocuria tytonicola</name>
    <dbReference type="NCBI Taxonomy" id="2055946"/>
    <lineage>
        <taxon>Bacteria</taxon>
        <taxon>Bacillati</taxon>
        <taxon>Actinomycetota</taxon>
        <taxon>Actinomycetes</taxon>
        <taxon>Micrococcales</taxon>
        <taxon>Micrococcaceae</taxon>
        <taxon>Kocuria</taxon>
    </lineage>
</organism>
<comment type="caution">
    <text evidence="2">The sequence shown here is derived from an EMBL/GenBank/DDBJ whole genome shotgun (WGS) entry which is preliminary data.</text>
</comment>
<accession>A0A3L9LE88</accession>
<dbReference type="Proteomes" id="UP000277871">
    <property type="component" value="Unassembled WGS sequence"/>
</dbReference>
<keyword evidence="2" id="KW-0413">Isomerase</keyword>
<dbReference type="Pfam" id="PF11716">
    <property type="entry name" value="MDMPI_N"/>
    <property type="match status" value="1"/>
</dbReference>
<name>A0A3L9LE88_9MICC</name>
<dbReference type="SUPFAM" id="SSF109854">
    <property type="entry name" value="DinB/YfiT-like putative metalloenzymes"/>
    <property type="match status" value="1"/>
</dbReference>
<dbReference type="AlphaFoldDB" id="A0A3L9LE88"/>
<dbReference type="GO" id="GO:0016853">
    <property type="term" value="F:isomerase activity"/>
    <property type="evidence" value="ECO:0007669"/>
    <property type="project" value="UniProtKB-KW"/>
</dbReference>
<dbReference type="InterPro" id="IPR017517">
    <property type="entry name" value="Maleyloyr_isom"/>
</dbReference>
<dbReference type="GO" id="GO:0046872">
    <property type="term" value="F:metal ion binding"/>
    <property type="evidence" value="ECO:0007669"/>
    <property type="project" value="InterPro"/>
</dbReference>
<sequence>MVNPTRLSSDLARPRRETGAYLSTVRSLSATQLTQPSLCGSWDRAHVVAHLASNARAIAKLVEWAVTGEPQQPYTSRDARDAEIDELADLPREELIRLSEDNAAYFAQQCERLSGALRAEDLDLHGKPITAATIPAVRIAELVMHHDDLDTSWTLADADTESVRDTLEGAVRAMRAKGAPGMTLRTTEHDEWIIGDGGQLVTGDRVGMLLWLARGRNEGVSSKGALPELPTW</sequence>
<evidence type="ECO:0000259" key="1">
    <source>
        <dbReference type="Pfam" id="PF11716"/>
    </source>
</evidence>
<evidence type="ECO:0000313" key="3">
    <source>
        <dbReference type="Proteomes" id="UP000277871"/>
    </source>
</evidence>
<gene>
    <name evidence="2" type="ORF">EAE32_05045</name>
</gene>
<proteinExistence type="predicted"/>
<dbReference type="SUPFAM" id="SSF55718">
    <property type="entry name" value="SCP-like"/>
    <property type="match status" value="1"/>
</dbReference>
<dbReference type="InterPro" id="IPR036527">
    <property type="entry name" value="SCP2_sterol-bd_dom_sf"/>
</dbReference>
<dbReference type="InterPro" id="IPR024344">
    <property type="entry name" value="MDMPI_metal-binding"/>
</dbReference>
<evidence type="ECO:0000313" key="2">
    <source>
        <dbReference type="EMBL" id="RLY94542.1"/>
    </source>
</evidence>
<dbReference type="EMBL" id="RDEX01000001">
    <property type="protein sequence ID" value="RLY94542.1"/>
    <property type="molecule type" value="Genomic_DNA"/>
</dbReference>
<dbReference type="RefSeq" id="WP_121864358.1">
    <property type="nucleotide sequence ID" value="NZ_RDEX01000001.1"/>
</dbReference>
<keyword evidence="3" id="KW-1185">Reference proteome</keyword>
<reference evidence="2 3" key="1">
    <citation type="submission" date="2018-10" db="EMBL/GenBank/DDBJ databases">
        <title>Kocuria tytonicola, new bacteria from the preen glands of American barn owls (Tyto furcata).</title>
        <authorList>
            <person name="Braun M.S."/>
            <person name="Wang E."/>
            <person name="Zimmermann S."/>
            <person name="Boutin S."/>
            <person name="Wagner H."/>
            <person name="Wink M."/>
        </authorList>
    </citation>
    <scope>NUCLEOTIDE SEQUENCE [LARGE SCALE GENOMIC DNA]</scope>
    <source>
        <strain evidence="2 3">473</strain>
    </source>
</reference>